<dbReference type="Proteomes" id="UP000621210">
    <property type="component" value="Unassembled WGS sequence"/>
</dbReference>
<gene>
    <name evidence="2" type="ORF">H0H10_28160</name>
</gene>
<protein>
    <submittedName>
        <fullName evidence="2">Phage holin family protein</fullName>
    </submittedName>
</protein>
<evidence type="ECO:0000256" key="1">
    <source>
        <dbReference type="SAM" id="Phobius"/>
    </source>
</evidence>
<dbReference type="AlphaFoldDB" id="A0A926LA94"/>
<keyword evidence="3" id="KW-1185">Reference proteome</keyword>
<name>A0A926LA94_9ACTN</name>
<comment type="caution">
    <text evidence="2">The sequence shown here is derived from an EMBL/GenBank/DDBJ whole genome shotgun (WGS) entry which is preliminary data.</text>
</comment>
<keyword evidence="1" id="KW-1133">Transmembrane helix</keyword>
<keyword evidence="1" id="KW-0812">Transmembrane</keyword>
<feature type="transmembrane region" description="Helical" evidence="1">
    <location>
        <begin position="33"/>
        <end position="50"/>
    </location>
</feature>
<sequence>MYKRRRVLGTYLGVAVATVLLSGITPILDSPPWEVVLAGAVFLIANQLIYSYPRAIRSAPPIMLLILGAIGVVQDTLLWLLVSWLGSRMDYGLHVDGFLTAVLGGVVVRATVLLLMAVGPQPAAETS</sequence>
<feature type="transmembrane region" description="Helical" evidence="1">
    <location>
        <begin position="7"/>
        <end position="27"/>
    </location>
</feature>
<dbReference type="Pfam" id="PF04020">
    <property type="entry name" value="Phage_holin_4_2"/>
    <property type="match status" value="1"/>
</dbReference>
<dbReference type="EMBL" id="JACVQF010000220">
    <property type="protein sequence ID" value="MBD0422982.1"/>
    <property type="molecule type" value="Genomic_DNA"/>
</dbReference>
<proteinExistence type="predicted"/>
<accession>A0A926LA94</accession>
<evidence type="ECO:0000313" key="2">
    <source>
        <dbReference type="EMBL" id="MBD0422982.1"/>
    </source>
</evidence>
<dbReference type="InterPro" id="IPR007165">
    <property type="entry name" value="Phage_holin_4_2"/>
</dbReference>
<reference evidence="2" key="2">
    <citation type="submission" date="2020-09" db="EMBL/GenBank/DDBJ databases">
        <authorList>
            <person name="Luo X."/>
        </authorList>
    </citation>
    <scope>NUCLEOTIDE SEQUENCE</scope>
    <source>
        <strain evidence="2">TRM S81-3</strain>
    </source>
</reference>
<feature type="transmembrane region" description="Helical" evidence="1">
    <location>
        <begin position="97"/>
        <end position="118"/>
    </location>
</feature>
<feature type="transmembrane region" description="Helical" evidence="1">
    <location>
        <begin position="62"/>
        <end position="85"/>
    </location>
</feature>
<reference evidence="2" key="1">
    <citation type="submission" date="2020-09" db="EMBL/GenBank/DDBJ databases">
        <title>Streptomyces grisecoloratus sp. nov., isolated from cotton soil.</title>
        <authorList>
            <person name="Xing L."/>
        </authorList>
    </citation>
    <scope>NUCLEOTIDE SEQUENCE</scope>
    <source>
        <strain evidence="2">TRM S81-3</strain>
    </source>
</reference>
<keyword evidence="1" id="KW-0472">Membrane</keyword>
<evidence type="ECO:0000313" key="3">
    <source>
        <dbReference type="Proteomes" id="UP000621210"/>
    </source>
</evidence>
<dbReference type="RefSeq" id="WP_188183952.1">
    <property type="nucleotide sequence ID" value="NZ_JACVQF010000220.1"/>
</dbReference>
<organism evidence="2 3">
    <name type="scientific">Streptomyces griseicoloratus</name>
    <dbReference type="NCBI Taxonomy" id="2752516"/>
    <lineage>
        <taxon>Bacteria</taxon>
        <taxon>Bacillati</taxon>
        <taxon>Actinomycetota</taxon>
        <taxon>Actinomycetes</taxon>
        <taxon>Kitasatosporales</taxon>
        <taxon>Streptomycetaceae</taxon>
        <taxon>Streptomyces</taxon>
    </lineage>
</organism>